<dbReference type="Proteomes" id="UP000310108">
    <property type="component" value="Unassembled WGS sequence"/>
</dbReference>
<keyword evidence="2" id="KW-1185">Reference proteome</keyword>
<dbReference type="EMBL" id="PJEX01000274">
    <property type="protein sequence ID" value="TKW51903.1"/>
    <property type="molecule type" value="Genomic_DNA"/>
</dbReference>
<gene>
    <name evidence="1" type="ORF">CTA1_2935</name>
</gene>
<comment type="caution">
    <text evidence="1">The sequence shown here is derived from an EMBL/GenBank/DDBJ whole genome shotgun (WGS) entry which is preliminary data.</text>
</comment>
<name>A0A4U6X9P9_9PEZI</name>
<proteinExistence type="predicted"/>
<protein>
    <submittedName>
        <fullName evidence="1">Uncharacterized protein</fullName>
    </submittedName>
</protein>
<dbReference type="AlphaFoldDB" id="A0A4U6X9P9"/>
<organism evidence="1 2">
    <name type="scientific">Colletotrichum tanaceti</name>
    <dbReference type="NCBI Taxonomy" id="1306861"/>
    <lineage>
        <taxon>Eukaryota</taxon>
        <taxon>Fungi</taxon>
        <taxon>Dikarya</taxon>
        <taxon>Ascomycota</taxon>
        <taxon>Pezizomycotina</taxon>
        <taxon>Sordariomycetes</taxon>
        <taxon>Hypocreomycetidae</taxon>
        <taxon>Glomerellales</taxon>
        <taxon>Glomerellaceae</taxon>
        <taxon>Colletotrichum</taxon>
        <taxon>Colletotrichum destructivum species complex</taxon>
    </lineage>
</organism>
<reference evidence="1 2" key="1">
    <citation type="journal article" date="2019" name="PLoS ONE">
        <title>Comparative genome analysis indicates high evolutionary potential of pathogenicity genes in Colletotrichum tanaceti.</title>
        <authorList>
            <person name="Lelwala R.V."/>
            <person name="Korhonen P.K."/>
            <person name="Young N.D."/>
            <person name="Scott J.B."/>
            <person name="Ades P.A."/>
            <person name="Gasser R.B."/>
            <person name="Taylor P.W.J."/>
        </authorList>
    </citation>
    <scope>NUCLEOTIDE SEQUENCE [LARGE SCALE GENOMIC DNA]</scope>
    <source>
        <strain evidence="1">BRIP57314</strain>
    </source>
</reference>
<accession>A0A4U6X9P9</accession>
<evidence type="ECO:0000313" key="2">
    <source>
        <dbReference type="Proteomes" id="UP000310108"/>
    </source>
</evidence>
<sequence>MRASFRKSQTPRREIRTTGLWKDSEFCWNFLRASCSVDAPLTIDEILFFPTYSRMVLTWSAVGGSSVMLSSNSARDFWGFVWTLWSLAWSSVAPAAALADTCLRMLAALTEAGEPALWKRVTMSRVLCWSRHQLSITESQLRPGRFTKRNIVAGRLRLGERLSSVVFVNRAGGRDAMKSAVELGAPKKFTSSLPGRLV</sequence>
<evidence type="ECO:0000313" key="1">
    <source>
        <dbReference type="EMBL" id="TKW51903.1"/>
    </source>
</evidence>